<proteinExistence type="predicted"/>
<sequence>MNILAPINDISRIESLIDAGADEFFFGFYNDEDIEKFGRYFELNRMSGFGRYANKFNYQDSLELVKKIREAGKDSYVTLNSSGYTEEALLYLEKYVSGLIDAGATGIIVSCPEMIDVVRRNGGNPVVSCVGTVYNSASVRYFQELGAVRIIVPRDLKMEEIAKMKNEVPNMEFETFIMRNGCILSDGNCLGLHQFEHGGICNDIRKSEKRFMVADEHDRNKLVETQKKYDACLYKHACALCGIYRMIQIGIDACKMVGRVDRPDQVLEDMKIVSENRKIAMQCWNENEYFEKMIIPDDHENICKLGYSCYFPEIINPKLSLQIKSQG</sequence>
<name>A0ABW9X6M4_9FIRM</name>
<dbReference type="RefSeq" id="WP_129975936.1">
    <property type="nucleotide sequence ID" value="NZ_WWVV01000033.1"/>
</dbReference>
<gene>
    <name evidence="1" type="ORF">GT718_15155</name>
</gene>
<dbReference type="PANTHER" id="PTHR30217">
    <property type="entry name" value="PEPTIDASE U32 FAMILY"/>
    <property type="match status" value="1"/>
</dbReference>
<comment type="caution">
    <text evidence="1">The sequence shown here is derived from an EMBL/GenBank/DDBJ whole genome shotgun (WGS) entry which is preliminary data.</text>
</comment>
<dbReference type="Pfam" id="PF01136">
    <property type="entry name" value="Peptidase_U32"/>
    <property type="match status" value="1"/>
</dbReference>
<evidence type="ECO:0000313" key="1">
    <source>
        <dbReference type="EMBL" id="MZL78655.1"/>
    </source>
</evidence>
<dbReference type="InterPro" id="IPR001539">
    <property type="entry name" value="Peptidase_U32"/>
</dbReference>
<organism evidence="1 2">
    <name type="scientific">Blautia massiliensis</name>
    <name type="common">ex Durand et al. 2017</name>
    <dbReference type="NCBI Taxonomy" id="1737424"/>
    <lineage>
        <taxon>Bacteria</taxon>
        <taxon>Bacillati</taxon>
        <taxon>Bacillota</taxon>
        <taxon>Clostridia</taxon>
        <taxon>Lachnospirales</taxon>
        <taxon>Lachnospiraceae</taxon>
        <taxon>Blautia</taxon>
    </lineage>
</organism>
<dbReference type="Proteomes" id="UP000452293">
    <property type="component" value="Unassembled WGS sequence"/>
</dbReference>
<dbReference type="PANTHER" id="PTHR30217:SF10">
    <property type="entry name" value="23S RRNA 5-HYDROXYCYTIDINE C2501 SYNTHASE"/>
    <property type="match status" value="1"/>
</dbReference>
<reference evidence="1 2" key="1">
    <citation type="journal article" date="2019" name="Nat. Med.">
        <title>A library of human gut bacterial isolates paired with longitudinal multiomics data enables mechanistic microbiome research.</title>
        <authorList>
            <person name="Poyet M."/>
            <person name="Groussin M."/>
            <person name="Gibbons S.M."/>
            <person name="Avila-Pacheco J."/>
            <person name="Jiang X."/>
            <person name="Kearney S.M."/>
            <person name="Perrotta A.R."/>
            <person name="Berdy B."/>
            <person name="Zhao S."/>
            <person name="Lieberman T.D."/>
            <person name="Swanson P.K."/>
            <person name="Smith M."/>
            <person name="Roesemann S."/>
            <person name="Alexander J.E."/>
            <person name="Rich S.A."/>
            <person name="Livny J."/>
            <person name="Vlamakis H."/>
            <person name="Clish C."/>
            <person name="Bullock K."/>
            <person name="Deik A."/>
            <person name="Scott J."/>
            <person name="Pierce K.A."/>
            <person name="Xavier R.J."/>
            <person name="Alm E.J."/>
        </authorList>
    </citation>
    <scope>NUCLEOTIDE SEQUENCE [LARGE SCALE GENOMIC DNA]</scope>
    <source>
        <strain evidence="1 2">BIOML-A1</strain>
    </source>
</reference>
<accession>A0ABW9X6M4</accession>
<evidence type="ECO:0000313" key="2">
    <source>
        <dbReference type="Proteomes" id="UP000452293"/>
    </source>
</evidence>
<dbReference type="EMBL" id="WWVW01000034">
    <property type="protein sequence ID" value="MZL78655.1"/>
    <property type="molecule type" value="Genomic_DNA"/>
</dbReference>
<dbReference type="InterPro" id="IPR051454">
    <property type="entry name" value="RNA/ubiquinone_mod_enzymes"/>
</dbReference>
<keyword evidence="2" id="KW-1185">Reference proteome</keyword>
<protein>
    <submittedName>
        <fullName evidence="1">U32 family peptidase</fullName>
    </submittedName>
</protein>